<dbReference type="InterPro" id="IPR002109">
    <property type="entry name" value="Glutaredoxin"/>
</dbReference>
<evidence type="ECO:0000256" key="5">
    <source>
        <dbReference type="ARBA" id="ARBA00023157"/>
    </source>
</evidence>
<evidence type="ECO:0000313" key="9">
    <source>
        <dbReference type="EMBL" id="MCP8938919.1"/>
    </source>
</evidence>
<sequence>MTRPVTIYTKSWCPYCHAAKALLQRKGVAFDEIDVADPAKQEAMSRKAGRRTVPQIFIGDTHVGGSDDLHALEAAGKLDALLAA</sequence>
<dbReference type="NCBIfam" id="TIGR02181">
    <property type="entry name" value="GRX_bact"/>
    <property type="match status" value="1"/>
</dbReference>
<dbReference type="PANTHER" id="PTHR45694:SF18">
    <property type="entry name" value="GLUTAREDOXIN-1-RELATED"/>
    <property type="match status" value="1"/>
</dbReference>
<evidence type="ECO:0000256" key="2">
    <source>
        <dbReference type="ARBA" id="ARBA00007787"/>
    </source>
</evidence>
<keyword evidence="7" id="KW-0963">Cytoplasm</keyword>
<evidence type="ECO:0000256" key="7">
    <source>
        <dbReference type="RuleBase" id="RU364065"/>
    </source>
</evidence>
<keyword evidence="6 7" id="KW-0676">Redox-active center</keyword>
<keyword evidence="5" id="KW-1015">Disulfide bond</keyword>
<dbReference type="PROSITE" id="PS00195">
    <property type="entry name" value="GLUTAREDOXIN_1"/>
    <property type="match status" value="1"/>
</dbReference>
<evidence type="ECO:0000256" key="3">
    <source>
        <dbReference type="ARBA" id="ARBA00022448"/>
    </source>
</evidence>
<evidence type="ECO:0000256" key="1">
    <source>
        <dbReference type="ARBA" id="ARBA00002549"/>
    </source>
</evidence>
<feature type="domain" description="Glutaredoxin" evidence="8">
    <location>
        <begin position="5"/>
        <end position="63"/>
    </location>
</feature>
<evidence type="ECO:0000256" key="4">
    <source>
        <dbReference type="ARBA" id="ARBA00022982"/>
    </source>
</evidence>
<comment type="caution">
    <text evidence="9">The sequence shown here is derived from an EMBL/GenBank/DDBJ whole genome shotgun (WGS) entry which is preliminary data.</text>
</comment>
<evidence type="ECO:0000313" key="10">
    <source>
        <dbReference type="Proteomes" id="UP001205890"/>
    </source>
</evidence>
<dbReference type="PROSITE" id="PS51354">
    <property type="entry name" value="GLUTAREDOXIN_2"/>
    <property type="match status" value="1"/>
</dbReference>
<dbReference type="Proteomes" id="UP001205890">
    <property type="component" value="Unassembled WGS sequence"/>
</dbReference>
<evidence type="ECO:0000256" key="6">
    <source>
        <dbReference type="ARBA" id="ARBA00023284"/>
    </source>
</evidence>
<organism evidence="9 10">
    <name type="scientific">Alsobacter ponti</name>
    <dbReference type="NCBI Taxonomy" id="2962936"/>
    <lineage>
        <taxon>Bacteria</taxon>
        <taxon>Pseudomonadati</taxon>
        <taxon>Pseudomonadota</taxon>
        <taxon>Alphaproteobacteria</taxon>
        <taxon>Hyphomicrobiales</taxon>
        <taxon>Alsobacteraceae</taxon>
        <taxon>Alsobacter</taxon>
    </lineage>
</organism>
<dbReference type="EMBL" id="JANCLU010000008">
    <property type="protein sequence ID" value="MCP8938919.1"/>
    <property type="molecule type" value="Genomic_DNA"/>
</dbReference>
<dbReference type="InterPro" id="IPR011900">
    <property type="entry name" value="GRX_bact"/>
</dbReference>
<protein>
    <recommendedName>
        <fullName evidence="7">Glutaredoxin</fullName>
    </recommendedName>
</protein>
<dbReference type="PRINTS" id="PR00160">
    <property type="entry name" value="GLUTAREDOXIN"/>
</dbReference>
<dbReference type="PANTHER" id="PTHR45694">
    <property type="entry name" value="GLUTAREDOXIN 2"/>
    <property type="match status" value="1"/>
</dbReference>
<keyword evidence="4 7" id="KW-0249">Electron transport</keyword>
<reference evidence="9 10" key="1">
    <citation type="submission" date="2022-07" db="EMBL/GenBank/DDBJ databases">
        <authorList>
            <person name="Li W.-J."/>
            <person name="Deng Q.-Q."/>
        </authorList>
    </citation>
    <scope>NUCLEOTIDE SEQUENCE [LARGE SCALE GENOMIC DNA]</scope>
    <source>
        <strain evidence="9 10">SYSU M60028</strain>
    </source>
</reference>
<accession>A0ABT1LBV6</accession>
<dbReference type="Pfam" id="PF00462">
    <property type="entry name" value="Glutaredoxin"/>
    <property type="match status" value="1"/>
</dbReference>
<keyword evidence="10" id="KW-1185">Reference proteome</keyword>
<dbReference type="Gene3D" id="3.40.30.10">
    <property type="entry name" value="Glutaredoxin"/>
    <property type="match status" value="1"/>
</dbReference>
<comment type="similarity">
    <text evidence="2 7">Belongs to the glutaredoxin family.</text>
</comment>
<dbReference type="SUPFAM" id="SSF52833">
    <property type="entry name" value="Thioredoxin-like"/>
    <property type="match status" value="1"/>
</dbReference>
<name>A0ABT1LBV6_9HYPH</name>
<keyword evidence="3 7" id="KW-0813">Transport</keyword>
<dbReference type="InterPro" id="IPR011767">
    <property type="entry name" value="GLR_AS"/>
</dbReference>
<dbReference type="InterPro" id="IPR014025">
    <property type="entry name" value="Glutaredoxin_subgr"/>
</dbReference>
<evidence type="ECO:0000259" key="8">
    <source>
        <dbReference type="Pfam" id="PF00462"/>
    </source>
</evidence>
<gene>
    <name evidence="9" type="primary">grxC</name>
    <name evidence="9" type="ORF">NK718_10365</name>
</gene>
<dbReference type="CDD" id="cd03418">
    <property type="entry name" value="GRX_GRXb_1_3_like"/>
    <property type="match status" value="1"/>
</dbReference>
<dbReference type="InterPro" id="IPR036249">
    <property type="entry name" value="Thioredoxin-like_sf"/>
</dbReference>
<proteinExistence type="inferred from homology"/>
<comment type="function">
    <text evidence="1 7">Has a glutathione-disulfide oxidoreductase activity in the presence of NADPH and glutathione reductase. Reduces low molecular weight disulfides and proteins.</text>
</comment>
<dbReference type="RefSeq" id="WP_254741429.1">
    <property type="nucleotide sequence ID" value="NZ_JANCLU010000008.1"/>
</dbReference>